<dbReference type="PRINTS" id="PR00038">
    <property type="entry name" value="HTHLUXR"/>
</dbReference>
<dbReference type="CDD" id="cd17535">
    <property type="entry name" value="REC_NarL-like"/>
    <property type="match status" value="1"/>
</dbReference>
<evidence type="ECO:0000259" key="4">
    <source>
        <dbReference type="PROSITE" id="PS50043"/>
    </source>
</evidence>
<dbReference type="SUPFAM" id="SSF52172">
    <property type="entry name" value="CheY-like"/>
    <property type="match status" value="1"/>
</dbReference>
<dbReference type="InterPro" id="IPR016032">
    <property type="entry name" value="Sig_transdc_resp-reg_C-effctor"/>
</dbReference>
<comment type="caution">
    <text evidence="6">The sequence shown here is derived from an EMBL/GenBank/DDBJ whole genome shotgun (WGS) entry which is preliminary data.</text>
</comment>
<organism evidence="6 7">
    <name type="scientific">Aquaticitalea lipolytica</name>
    <dbReference type="NCBI Taxonomy" id="1247562"/>
    <lineage>
        <taxon>Bacteria</taxon>
        <taxon>Pseudomonadati</taxon>
        <taxon>Bacteroidota</taxon>
        <taxon>Flavobacteriia</taxon>
        <taxon>Flavobacteriales</taxon>
        <taxon>Flavobacteriaceae</taxon>
        <taxon>Aquaticitalea</taxon>
    </lineage>
</organism>
<dbReference type="InterPro" id="IPR001789">
    <property type="entry name" value="Sig_transdc_resp-reg_receiver"/>
</dbReference>
<feature type="domain" description="Response regulatory" evidence="5">
    <location>
        <begin position="3"/>
        <end position="119"/>
    </location>
</feature>
<keyword evidence="2 6" id="KW-0238">DNA-binding</keyword>
<dbReference type="Pfam" id="PF00196">
    <property type="entry name" value="GerE"/>
    <property type="match status" value="1"/>
</dbReference>
<dbReference type="SMART" id="SM00448">
    <property type="entry name" value="REC"/>
    <property type="match status" value="1"/>
</dbReference>
<dbReference type="EMBL" id="BMIC01000001">
    <property type="protein sequence ID" value="GFZ83468.1"/>
    <property type="molecule type" value="Genomic_DNA"/>
</dbReference>
<reference evidence="6 7" key="1">
    <citation type="journal article" date="2014" name="Int. J. Syst. Evol. Microbiol.">
        <title>Complete genome sequence of Corynebacterium casei LMG S-19264T (=DSM 44701T), isolated from a smear-ripened cheese.</title>
        <authorList>
            <consortium name="US DOE Joint Genome Institute (JGI-PGF)"/>
            <person name="Walter F."/>
            <person name="Albersmeier A."/>
            <person name="Kalinowski J."/>
            <person name="Ruckert C."/>
        </authorList>
    </citation>
    <scope>NUCLEOTIDE SEQUENCE [LARGE SCALE GENOMIC DNA]</scope>
    <source>
        <strain evidence="6 7">CGMCC 1.15295</strain>
    </source>
</reference>
<feature type="modified residue" description="4-aspartylphosphate" evidence="3">
    <location>
        <position position="54"/>
    </location>
</feature>
<dbReference type="AlphaFoldDB" id="A0A8J2TRZ7"/>
<dbReference type="PANTHER" id="PTHR45566">
    <property type="entry name" value="HTH-TYPE TRANSCRIPTIONAL REGULATOR YHJB-RELATED"/>
    <property type="match status" value="1"/>
</dbReference>
<dbReference type="GO" id="GO:0006355">
    <property type="term" value="P:regulation of DNA-templated transcription"/>
    <property type="evidence" value="ECO:0007669"/>
    <property type="project" value="InterPro"/>
</dbReference>
<dbReference type="InterPro" id="IPR058245">
    <property type="entry name" value="NreC/VraR/RcsB-like_REC"/>
</dbReference>
<dbReference type="GO" id="GO:0000160">
    <property type="term" value="P:phosphorelay signal transduction system"/>
    <property type="evidence" value="ECO:0007669"/>
    <property type="project" value="InterPro"/>
</dbReference>
<dbReference type="Pfam" id="PF00072">
    <property type="entry name" value="Response_reg"/>
    <property type="match status" value="1"/>
</dbReference>
<dbReference type="InterPro" id="IPR000792">
    <property type="entry name" value="Tscrpt_reg_LuxR_C"/>
</dbReference>
<dbReference type="SUPFAM" id="SSF46894">
    <property type="entry name" value="C-terminal effector domain of the bipartite response regulators"/>
    <property type="match status" value="1"/>
</dbReference>
<accession>A0A8J2TRZ7</accession>
<name>A0A8J2TRZ7_9FLAO</name>
<dbReference type="RefSeq" id="WP_188605481.1">
    <property type="nucleotide sequence ID" value="NZ_BMIC01000001.1"/>
</dbReference>
<dbReference type="PANTHER" id="PTHR45566:SF2">
    <property type="entry name" value="NARL SUBFAMILY"/>
    <property type="match status" value="1"/>
</dbReference>
<evidence type="ECO:0000256" key="2">
    <source>
        <dbReference type="ARBA" id="ARBA00023125"/>
    </source>
</evidence>
<dbReference type="InterPro" id="IPR011006">
    <property type="entry name" value="CheY-like_superfamily"/>
</dbReference>
<evidence type="ECO:0000313" key="6">
    <source>
        <dbReference type="EMBL" id="GFZ83468.1"/>
    </source>
</evidence>
<dbReference type="GO" id="GO:0003677">
    <property type="term" value="F:DNA binding"/>
    <property type="evidence" value="ECO:0007669"/>
    <property type="project" value="UniProtKB-KW"/>
</dbReference>
<evidence type="ECO:0000313" key="7">
    <source>
        <dbReference type="Proteomes" id="UP000598120"/>
    </source>
</evidence>
<dbReference type="Gene3D" id="3.40.50.2300">
    <property type="match status" value="1"/>
</dbReference>
<evidence type="ECO:0000256" key="1">
    <source>
        <dbReference type="ARBA" id="ARBA00022553"/>
    </source>
</evidence>
<protein>
    <submittedName>
        <fullName evidence="6">DNA-binding response regulator</fullName>
    </submittedName>
</protein>
<sequence length="209" mass="23808">MLKIITADDHPLILKGLSDFLIEKIKNVEIFQARNGEEVLKILKGRDIDLVILDLEMPILSGLETLKIITTKFPKTKVIIMTFDKDINSVKATLLEGALGYIYKEFALTEILQAIDEVRKGKFYYQKEISDALINEYKNSLKNEFENKFTSREVEVLKLISEGLSGKEISEILSISPRTVETHKRSLMTKTGTSNTILLVRYAIENKLL</sequence>
<keyword evidence="7" id="KW-1185">Reference proteome</keyword>
<evidence type="ECO:0000256" key="3">
    <source>
        <dbReference type="PROSITE-ProRule" id="PRU00169"/>
    </source>
</evidence>
<dbReference type="PROSITE" id="PS50110">
    <property type="entry name" value="RESPONSE_REGULATORY"/>
    <property type="match status" value="1"/>
</dbReference>
<dbReference type="PROSITE" id="PS50043">
    <property type="entry name" value="HTH_LUXR_2"/>
    <property type="match status" value="1"/>
</dbReference>
<proteinExistence type="predicted"/>
<keyword evidence="1 3" id="KW-0597">Phosphoprotein</keyword>
<dbReference type="Proteomes" id="UP000598120">
    <property type="component" value="Unassembled WGS sequence"/>
</dbReference>
<dbReference type="CDD" id="cd06170">
    <property type="entry name" value="LuxR_C_like"/>
    <property type="match status" value="1"/>
</dbReference>
<dbReference type="SMART" id="SM00421">
    <property type="entry name" value="HTH_LUXR"/>
    <property type="match status" value="1"/>
</dbReference>
<evidence type="ECO:0000259" key="5">
    <source>
        <dbReference type="PROSITE" id="PS50110"/>
    </source>
</evidence>
<gene>
    <name evidence="6" type="ORF">GCM10011531_12820</name>
</gene>
<feature type="domain" description="HTH luxR-type" evidence="4">
    <location>
        <begin position="142"/>
        <end position="207"/>
    </location>
</feature>
<dbReference type="InterPro" id="IPR051015">
    <property type="entry name" value="EvgA-like"/>
</dbReference>